<dbReference type="Proteomes" id="UP000076408">
    <property type="component" value="Unassembled WGS sequence"/>
</dbReference>
<dbReference type="VEuPathDB" id="VectorBase:ASTEI20_045413"/>
<sequence>MRLFVNVIVSAVLVGIVEQVQCANILVLMSVVSQSHFIWIRPIVNRLAEEGGHNVTVLSVNMDTRAPKNVTYIHLENSYNTLYGNGTQARNDILKRSHESPMAATISFYKFGLLGCEGAITSKGLQQLLQYPADFRFDLIIYDFTCGPCLLGLLHKFHYPPLVSVTGFGVPQFTERLIGGHKASSYVPHFTQLTDNPLPFTQRFSNTLIHLFDALYRQFVFLPRLTQTAQQAFDFTLPDLTELEQKTLIMLTNSNPALDPPESMPPNVIPVGGLQIVDPKPLPSELQSFITNAPKGAILFAMGTNFKSKMFTPERQAMFLEAFALFPDYHILWKFDDDQLPRQASSNVMVRPWLPQNDILAQPRLKAFITHCGLMSTQEATYHAVPMIGIPIYVDQHLNLHRTVQAGGGVKLDLASLTTARIVTALRQVLENDSYQQAIDKRSSLFRDQPEKPLDRAVWWIEWALRHPKEDRLRSSTVEMSMFVANGYDVAVCIFLIAVGLLLATWKMLSHMGSVRSVKKVVRSMVVLLAIASAAQFAHGANILCLMAVPSPSHHIWNRVLVDALAAQGHNLTVVSPDVEKPKPNVTYIHLERTYDTIHEGATAIDFYEMGQASILESMKIFYDYAISMCIGILDSEGYQTIKRYPKDYKFDLVLYDFTCGPCLLAIYHRFGQPPMVGVTGFNTPPYTTDLIGGHKYYAYVPYYTLDYDSNMNFFQRFYSAGIHWIDYFYRNYVFLPETDRIVRQHEQTKDLPYLGEMDRKMMLMLVNSHHSVDFPEPIPQNMIQVGGLQIIPPKPLPADIDRFVRAGKKGSVLFSLGTNVLSKDLGPERIKAFLQAFQQMPAYNFLWKFETDLPFDLPPNVMFKKFLPQNDILAHPHIKAFMTHGGLLSTHEATWHGVPMIGIPVIADQYRNLAKSIRAGVAEKINLWDLTTDKIRNTVLKVLETPRYREAMSVRSGLFRDQPETPLERGVWWVEWALRHPNAKTIQSPTLELGPWKSELYDVKLCLLLAVLFVLYLLHKVSKALFSKSSPSGKPKKKPTMMIALVVLLLLLTSCWELATGANILCLTPVPSPSHHIWNRVWIEALAARGHNLTVVSADVEQGATPNVTYIHLEHAYSDLHDELDLFEMASNDALTGIKDLYTWGTAMCKGVLRSEGLQVIESYPDEFRFDLVIADITCGPCLLPLMHKFHYPPLIGVTAYNNPQFTTDFVGGHKHYAYVPFFTVNYDSDMNFLQRFYNWVLHNADHIYRHHIFLPRIEHLVRSHFRYRGMPSLGQIERKTFLLLANFHYSVDFAESLPPAHIPVGGLQVLPPKRLPTDLDAFLAAGRQGSVLFSLGTNVRSADLGDDRIRMFLEAFRHLPEYNFLWKFEEMPRFEVPSNVLIRKFLPQNDILAHANVKGFITHGGMLSTHEATWHGVPMVGIPFICDQYRNLHKSVTAGVALRLEHDSLSTANIEAALREVLTNSSYRESMQHRSALLRDQPEHPLDRAVWWIEWALRHPNVKAIQSPTKRMSFWVYELYDVKLALTLLLALAPETRGRLPVSMITAMRPNVPCVFALLSLAALSAVWHGVVQGANILCIMTVPSPSHHIWNRVIMEELVARGHNLTVVSQDGDSSRPNLTYILLEKVYSTLYEEEEIDLLEMAKDTPFQSLFAFKEFYLGMCRGALKSDGLNVILHYPDSFRFDVVLYDFGCGPCLLPLLHKFNYPPLISLTPFSNPPYSVDIVGGHKHYAYTPHYALPYGFDMSFAERAYNTYLYLWDAGLRHFDIMPKLDTMVRNRFAFENMPYIQDIERRTVLMLVNTNPTFDALEPLPPNVIPIGGAHIKDPQPLPADLEEFVAKAKKGAVLFSLGSNIRSDMIGEERQRLFIEAFREMPDYHFLWKFESHLTVPLPPNVIIRPWLPQNSILNHPRTRGFITHSGGLSTQEASWFGVPLIGMPFFVDQHRNLKRSLIGGVAEKLDFAALSTDTIRSTVLKVLETPSYRENMQRRAMYFRDQPDKPLDRAVWWIEYVVRHPTVQHLRSPTLRLGTIQANLLDVYLFFASIIVGLVSFPVFLIRRALCRRQRQVKQKRQ</sequence>
<comment type="similarity">
    <text evidence="1">Belongs to the UDP-glycosyltransferase family.</text>
</comment>
<dbReference type="VEuPathDB" id="VectorBase:ASTEI20_037704"/>
<keyword evidence="5" id="KW-1185">Reference proteome</keyword>
<evidence type="ECO:0008006" key="6">
    <source>
        <dbReference type="Google" id="ProtNLM"/>
    </source>
</evidence>
<dbReference type="FunFam" id="3.40.50.2000:FF:000021">
    <property type="entry name" value="UDP-glucuronosyltransferase"/>
    <property type="match status" value="4"/>
</dbReference>
<keyword evidence="3" id="KW-0808">Transferase</keyword>
<reference evidence="5" key="1">
    <citation type="journal article" date="2014" name="Genome Biol.">
        <title>Genome analysis of a major urban malaria vector mosquito, Anopheles stephensi.</title>
        <authorList>
            <person name="Jiang X."/>
            <person name="Peery A."/>
            <person name="Hall A.B."/>
            <person name="Sharma A."/>
            <person name="Chen X.G."/>
            <person name="Waterhouse R.M."/>
            <person name="Komissarov A."/>
            <person name="Riehle M.M."/>
            <person name="Shouche Y."/>
            <person name="Sharakhova M.V."/>
            <person name="Lawson D."/>
            <person name="Pakpour N."/>
            <person name="Arensburger P."/>
            <person name="Davidson V.L."/>
            <person name="Eiglmeier K."/>
            <person name="Emrich S."/>
            <person name="George P."/>
            <person name="Kennedy R.C."/>
            <person name="Mane S.P."/>
            <person name="Maslen G."/>
            <person name="Oringanje C."/>
            <person name="Qi Y."/>
            <person name="Settlage R."/>
            <person name="Tojo M."/>
            <person name="Tubio J.M."/>
            <person name="Unger M.F."/>
            <person name="Wang B."/>
            <person name="Vernick K.D."/>
            <person name="Ribeiro J.M."/>
            <person name="James A.A."/>
            <person name="Michel K."/>
            <person name="Riehle M.A."/>
            <person name="Luckhart S."/>
            <person name="Sharakhov I.V."/>
            <person name="Tu Z."/>
        </authorList>
    </citation>
    <scope>NUCLEOTIDE SEQUENCE [LARGE SCALE GENOMIC DNA]</scope>
    <source>
        <strain evidence="5">Indian</strain>
    </source>
</reference>
<dbReference type="GO" id="GO:0008194">
    <property type="term" value="F:UDP-glycosyltransferase activity"/>
    <property type="evidence" value="ECO:0007669"/>
    <property type="project" value="InterPro"/>
</dbReference>
<dbReference type="CDD" id="cd03784">
    <property type="entry name" value="GT1_Gtf-like"/>
    <property type="match status" value="4"/>
</dbReference>
<dbReference type="VEuPathDB" id="VectorBase:ASTE003786"/>
<reference evidence="4" key="2">
    <citation type="submission" date="2020-05" db="UniProtKB">
        <authorList>
            <consortium name="EnsemblMetazoa"/>
        </authorList>
    </citation>
    <scope>IDENTIFICATION</scope>
    <source>
        <strain evidence="4">Indian</strain>
    </source>
</reference>
<evidence type="ECO:0000313" key="5">
    <source>
        <dbReference type="Proteomes" id="UP000076408"/>
    </source>
</evidence>
<dbReference type="PANTHER" id="PTHR48043">
    <property type="entry name" value="EG:EG0003.4 PROTEIN-RELATED"/>
    <property type="match status" value="1"/>
</dbReference>
<dbReference type="Gene3D" id="3.40.50.2000">
    <property type="entry name" value="Glycogen Phosphorylase B"/>
    <property type="match status" value="4"/>
</dbReference>
<evidence type="ECO:0000256" key="1">
    <source>
        <dbReference type="ARBA" id="ARBA00009995"/>
    </source>
</evidence>
<name>A0A182YPK6_ANOST</name>
<dbReference type="FunFam" id="3.40.50.2000:FF:000144">
    <property type="entry name" value="UDP-glucuronosyltransferase"/>
    <property type="match status" value="2"/>
</dbReference>
<proteinExistence type="inferred from homology"/>
<dbReference type="SUPFAM" id="SSF53756">
    <property type="entry name" value="UDP-Glycosyltransferase/glycogen phosphorylase"/>
    <property type="match status" value="4"/>
</dbReference>
<protein>
    <recommendedName>
        <fullName evidence="6">UDP-glycosyltransferases domain-containing protein</fullName>
    </recommendedName>
</protein>
<dbReference type="STRING" id="30069.A0A182YPK6"/>
<dbReference type="EnsemblMetazoa" id="ASTEI10391-RA">
    <property type="protein sequence ID" value="ASTEI10391-PA"/>
    <property type="gene ID" value="ASTEI10391"/>
</dbReference>
<keyword evidence="2" id="KW-0328">Glycosyltransferase</keyword>
<dbReference type="InterPro" id="IPR002213">
    <property type="entry name" value="UDP_glucos_trans"/>
</dbReference>
<evidence type="ECO:0000256" key="3">
    <source>
        <dbReference type="ARBA" id="ARBA00022679"/>
    </source>
</evidence>
<dbReference type="VEuPathDB" id="VectorBase:ASTE003784"/>
<accession>A0A182YPK6</accession>
<dbReference type="InterPro" id="IPR050271">
    <property type="entry name" value="UDP-glycosyltransferase"/>
</dbReference>
<evidence type="ECO:0000313" key="4">
    <source>
        <dbReference type="EnsemblMetazoa" id="ASTEI10391-PA"/>
    </source>
</evidence>
<dbReference type="VEuPathDB" id="VectorBase:ASTEI10391"/>
<evidence type="ECO:0000256" key="2">
    <source>
        <dbReference type="ARBA" id="ARBA00022676"/>
    </source>
</evidence>
<dbReference type="Pfam" id="PF00201">
    <property type="entry name" value="UDPGT"/>
    <property type="match status" value="4"/>
</dbReference>
<dbReference type="OMA" id="GAHFQCP"/>
<dbReference type="PANTHER" id="PTHR48043:SF159">
    <property type="entry name" value="EG:EG0003.4 PROTEIN-RELATED"/>
    <property type="match status" value="1"/>
</dbReference>
<organism evidence="4 5">
    <name type="scientific">Anopheles stephensi</name>
    <name type="common">Indo-Pakistan malaria mosquito</name>
    <dbReference type="NCBI Taxonomy" id="30069"/>
    <lineage>
        <taxon>Eukaryota</taxon>
        <taxon>Metazoa</taxon>
        <taxon>Ecdysozoa</taxon>
        <taxon>Arthropoda</taxon>
        <taxon>Hexapoda</taxon>
        <taxon>Insecta</taxon>
        <taxon>Pterygota</taxon>
        <taxon>Neoptera</taxon>
        <taxon>Endopterygota</taxon>
        <taxon>Diptera</taxon>
        <taxon>Nematocera</taxon>
        <taxon>Culicoidea</taxon>
        <taxon>Culicidae</taxon>
        <taxon>Anophelinae</taxon>
        <taxon>Anopheles</taxon>
    </lineage>
</organism>